<feature type="region of interest" description="Disordered" evidence="6">
    <location>
        <begin position="545"/>
        <end position="589"/>
    </location>
</feature>
<dbReference type="OrthoDB" id="442460at2759"/>
<feature type="compositionally biased region" description="Basic and acidic residues" evidence="6">
    <location>
        <begin position="1044"/>
        <end position="1057"/>
    </location>
</feature>
<evidence type="ECO:0000256" key="3">
    <source>
        <dbReference type="ARBA" id="ARBA00022670"/>
    </source>
</evidence>
<dbReference type="InterPro" id="IPR051947">
    <property type="entry name" value="Sentrin-specific_protease"/>
</dbReference>
<dbReference type="InterPro" id="IPR038765">
    <property type="entry name" value="Papain-like_cys_pep_sf"/>
</dbReference>
<feature type="compositionally biased region" description="Polar residues" evidence="6">
    <location>
        <begin position="68"/>
        <end position="85"/>
    </location>
</feature>
<evidence type="ECO:0000256" key="5">
    <source>
        <dbReference type="ARBA" id="ARBA00022801"/>
    </source>
</evidence>
<dbReference type="HOGENOM" id="CLU_007167_1_0_1"/>
<feature type="region of interest" description="Disordered" evidence="6">
    <location>
        <begin position="1"/>
        <end position="32"/>
    </location>
</feature>
<dbReference type="Proteomes" id="UP000019804">
    <property type="component" value="Unassembled WGS sequence"/>
</dbReference>
<evidence type="ECO:0000256" key="2">
    <source>
        <dbReference type="ARBA" id="ARBA00022553"/>
    </source>
</evidence>
<dbReference type="Gene3D" id="3.40.395.10">
    <property type="entry name" value="Adenoviral Proteinase, Chain A"/>
    <property type="match status" value="1"/>
</dbReference>
<feature type="region of interest" description="Disordered" evidence="6">
    <location>
        <begin position="720"/>
        <end position="868"/>
    </location>
</feature>
<protein>
    <submittedName>
        <fullName evidence="8">Cysteine proteinase</fullName>
    </submittedName>
</protein>
<feature type="compositionally biased region" description="Basic and acidic residues" evidence="6">
    <location>
        <begin position="22"/>
        <end position="32"/>
    </location>
</feature>
<dbReference type="Pfam" id="PF02902">
    <property type="entry name" value="Peptidase_C48"/>
    <property type="match status" value="2"/>
</dbReference>
<feature type="compositionally biased region" description="Polar residues" evidence="6">
    <location>
        <begin position="129"/>
        <end position="142"/>
    </location>
</feature>
<feature type="compositionally biased region" description="Basic and acidic residues" evidence="6">
    <location>
        <begin position="480"/>
        <end position="492"/>
    </location>
</feature>
<feature type="compositionally biased region" description="Basic and acidic residues" evidence="6">
    <location>
        <begin position="761"/>
        <end position="779"/>
    </location>
</feature>
<evidence type="ECO:0000256" key="1">
    <source>
        <dbReference type="ARBA" id="ARBA00005234"/>
    </source>
</evidence>
<dbReference type="InterPro" id="IPR003653">
    <property type="entry name" value="Peptidase_C48_C"/>
</dbReference>
<dbReference type="GO" id="GO:0006508">
    <property type="term" value="P:proteolysis"/>
    <property type="evidence" value="ECO:0007669"/>
    <property type="project" value="UniProtKB-KW"/>
</dbReference>
<feature type="region of interest" description="Disordered" evidence="6">
    <location>
        <begin position="118"/>
        <end position="194"/>
    </location>
</feature>
<feature type="region of interest" description="Disordered" evidence="6">
    <location>
        <begin position="467"/>
        <end position="492"/>
    </location>
</feature>
<keyword evidence="9" id="KW-1185">Reference proteome</keyword>
<accession>A0A017SQK6</accession>
<dbReference type="RefSeq" id="XP_040642218.1">
    <property type="nucleotide sequence ID" value="XM_040780933.1"/>
</dbReference>
<reference evidence="9" key="1">
    <citation type="journal article" date="2014" name="Nat. Commun.">
        <title>Genomic adaptations of the halophilic Dead Sea filamentous fungus Eurotium rubrum.</title>
        <authorList>
            <person name="Kis-Papo T."/>
            <person name="Weig A.R."/>
            <person name="Riley R."/>
            <person name="Persoh D."/>
            <person name="Salamov A."/>
            <person name="Sun H."/>
            <person name="Lipzen A."/>
            <person name="Wasser S.P."/>
            <person name="Rambold G."/>
            <person name="Grigoriev I.V."/>
            <person name="Nevo E."/>
        </authorList>
    </citation>
    <scope>NUCLEOTIDE SEQUENCE [LARGE SCALE GENOMIC DNA]</scope>
    <source>
        <strain evidence="9">CBS 135680</strain>
    </source>
</reference>
<dbReference type="SUPFAM" id="SSF54001">
    <property type="entry name" value="Cysteine proteinases"/>
    <property type="match status" value="1"/>
</dbReference>
<comment type="similarity">
    <text evidence="1">Belongs to the peptidase C48 family.</text>
</comment>
<evidence type="ECO:0000256" key="4">
    <source>
        <dbReference type="ARBA" id="ARBA00022786"/>
    </source>
</evidence>
<sequence>MPPTDSDDLRKDHELTGQQRSMRREFTSDDEKRLFPSYVKKNGGVPIVPGQTVAVAATKKKKKMKPGQQFSNKPVDRVSQNSKQSGPFCARGKKSNTPKELLTAINDASRTGHALNVESFDRPAKRQRLNSQPAPSNVYSISDNDDVMEQIAPISSTPPVPELSSHTSPSRKHTGNQSWEPNEDTIPESVPSDSYHDEIFTENAAKERRSSASNIITSHSKGLNQAPRPGILQSVEVQGPKVAPRLKAISSPSVSNRRRSSSGSSDELQGAVTVPPVPSTLPLRKEDVSSALRSSPSDIHSTTFSPSGLKNKKGRKKRRRIPNEQTRQLNEPYWSFEASQVQFGTVQLRPSSEKAVEVNLDTNRLWVVGNTPDSSLQQEISLRQIMQVIYGEDTSCKIRLGLSKTEGQCNQMDIELITPKVKDELFHLLQILPVKFKYKPSEWMDRTFKNTEREFICFSNRLKRPSIDSVSEPVAEPEAETPKHPKISESLKVDDRTTVSFNDTDDHLTKSADVLINEYNKSDDIAHAHPTRVGASNSVEIPVMKYSPRVPPSNRKTRSTTHRTNPEPATVICDDDDDDENDSAPQPPARTFAKWEKPLLYPRYGKKKAEVDAQDRERLRSDEFLNDNLIGFYMRFLEDHLERTNKDAAKRVYFFNSYFYATLTNNPKNRRVVNYEGVQKWTRSVDIFSYDYIVVPINESAHWYVAIICNLPNLQRILKKDSDADKPPSNDSQEPASQPEGEVQAVPDTPVSSQEVAKGQGRSEEQKANPEPAKEETARRSMAAMTLHDKTEINGKGAQETPASDEDWPEKAENPNTSPVWFTSSPKTRSGAQQMTENAPKPTAPSQKSKKSKKSRGPRNARDAQDPLDPVIITFDSLNLARSPTIRNLRQYLSEEAQSKKGIDVDTALIGGLRARSIPLQSNYSDCGLYLLAYVEKFVQDPDGFVSRLLRGEMDERTDWPPLSSGALRQRLRRFLDDLYDEQEQLSHEESGEKRVMADMRPISFLLEEGKPEPAKEAEKSDTDAPQTKRSPPPEKASPLPEKASPHPEKALPHPEKTTGPFSSFLPPAEPENPPEEAPEIEVSVTGSLQPLSLSFSPGTPTRTGKHKGTHPSKVVRSIQTEQRADGDIVEVPDSQEPGPGVLDLTSPQKKIGIQPPVPEPGKKNDNAVTAGDDNVAVKANLPAPSNDGEKEKKNDVQISGTPPPSPPKETKSFKKKRKKLVAELGVL</sequence>
<proteinExistence type="inferred from homology"/>
<dbReference type="EMBL" id="KK088413">
    <property type="protein sequence ID" value="EYE98530.1"/>
    <property type="molecule type" value="Genomic_DNA"/>
</dbReference>
<feature type="region of interest" description="Disordered" evidence="6">
    <location>
        <begin position="1008"/>
        <end position="1218"/>
    </location>
</feature>
<dbReference type="AlphaFoldDB" id="A0A017SQK6"/>
<dbReference type="GO" id="GO:0070139">
    <property type="term" value="F:SUMO-specific endopeptidase activity"/>
    <property type="evidence" value="ECO:0007669"/>
    <property type="project" value="TreeGrafter"/>
</dbReference>
<evidence type="ECO:0000259" key="7">
    <source>
        <dbReference type="PROSITE" id="PS50600"/>
    </source>
</evidence>
<dbReference type="PANTHER" id="PTHR46896:SF3">
    <property type="entry name" value="FI06413P-RELATED"/>
    <property type="match status" value="1"/>
</dbReference>
<name>A0A017SQK6_ASPRC</name>
<keyword evidence="2" id="KW-0597">Phosphoprotein</keyword>
<dbReference type="GeneID" id="63696057"/>
<dbReference type="STRING" id="1388766.A0A017SQK6"/>
<feature type="compositionally biased region" description="Polar residues" evidence="6">
    <location>
        <begin position="814"/>
        <end position="837"/>
    </location>
</feature>
<evidence type="ECO:0000256" key="6">
    <source>
        <dbReference type="SAM" id="MobiDB-lite"/>
    </source>
</evidence>
<feature type="domain" description="Ubiquitin-like protease family profile" evidence="7">
    <location>
        <begin position="609"/>
        <end position="938"/>
    </location>
</feature>
<feature type="compositionally biased region" description="Polar residues" evidence="6">
    <location>
        <begin position="291"/>
        <end position="308"/>
    </location>
</feature>
<dbReference type="PANTHER" id="PTHR46896">
    <property type="entry name" value="SENTRIN-SPECIFIC PROTEASE"/>
    <property type="match status" value="1"/>
</dbReference>
<feature type="compositionally biased region" description="Basic and acidic residues" evidence="6">
    <location>
        <begin position="1008"/>
        <end position="1023"/>
    </location>
</feature>
<feature type="region of interest" description="Disordered" evidence="6">
    <location>
        <begin position="56"/>
        <end position="98"/>
    </location>
</feature>
<feature type="compositionally biased region" description="Basic residues" evidence="6">
    <location>
        <begin position="848"/>
        <end position="859"/>
    </location>
</feature>
<evidence type="ECO:0000313" key="8">
    <source>
        <dbReference type="EMBL" id="EYE98530.1"/>
    </source>
</evidence>
<keyword evidence="5" id="KW-0378">Hydrolase</keyword>
<organism evidence="8 9">
    <name type="scientific">Aspergillus ruber (strain CBS 135680)</name>
    <dbReference type="NCBI Taxonomy" id="1388766"/>
    <lineage>
        <taxon>Eukaryota</taxon>
        <taxon>Fungi</taxon>
        <taxon>Dikarya</taxon>
        <taxon>Ascomycota</taxon>
        <taxon>Pezizomycotina</taxon>
        <taxon>Eurotiomycetes</taxon>
        <taxon>Eurotiomycetidae</taxon>
        <taxon>Eurotiales</taxon>
        <taxon>Aspergillaceae</taxon>
        <taxon>Aspergillus</taxon>
        <taxon>Aspergillus subgen. Aspergillus</taxon>
    </lineage>
</organism>
<feature type="compositionally biased region" description="Polar residues" evidence="6">
    <location>
        <begin position="1085"/>
        <end position="1103"/>
    </location>
</feature>
<dbReference type="GO" id="GO:0005634">
    <property type="term" value="C:nucleus"/>
    <property type="evidence" value="ECO:0007669"/>
    <property type="project" value="TreeGrafter"/>
</dbReference>
<dbReference type="GO" id="GO:0016926">
    <property type="term" value="P:protein desumoylation"/>
    <property type="evidence" value="ECO:0007669"/>
    <property type="project" value="TreeGrafter"/>
</dbReference>
<dbReference type="GO" id="GO:0005737">
    <property type="term" value="C:cytoplasm"/>
    <property type="evidence" value="ECO:0007669"/>
    <property type="project" value="TreeGrafter"/>
</dbReference>
<feature type="compositionally biased region" description="Basic residues" evidence="6">
    <location>
        <begin position="310"/>
        <end position="320"/>
    </location>
</feature>
<feature type="compositionally biased region" description="Low complexity" evidence="6">
    <location>
        <begin position="250"/>
        <end position="265"/>
    </location>
</feature>
<keyword evidence="3" id="KW-0645">Protease</keyword>
<dbReference type="PROSITE" id="PS50600">
    <property type="entry name" value="ULP_PROTEASE"/>
    <property type="match status" value="1"/>
</dbReference>
<feature type="region of interest" description="Disordered" evidence="6">
    <location>
        <begin position="237"/>
        <end position="329"/>
    </location>
</feature>
<evidence type="ECO:0000313" key="9">
    <source>
        <dbReference type="Proteomes" id="UP000019804"/>
    </source>
</evidence>
<gene>
    <name evidence="8" type="ORF">EURHEDRAFT_408869</name>
</gene>
<feature type="compositionally biased region" description="Acidic residues" evidence="6">
    <location>
        <begin position="573"/>
        <end position="582"/>
    </location>
</feature>
<keyword evidence="4" id="KW-0833">Ubl conjugation pathway</keyword>